<evidence type="ECO:0000256" key="6">
    <source>
        <dbReference type="ARBA" id="ARBA00024207"/>
    </source>
</evidence>
<evidence type="ECO:0000256" key="1">
    <source>
        <dbReference type="ARBA" id="ARBA00022553"/>
    </source>
</evidence>
<dbReference type="GO" id="GO:0110001">
    <property type="term" value="C:toxin-antitoxin complex"/>
    <property type="evidence" value="ECO:0007669"/>
    <property type="project" value="InterPro"/>
</dbReference>
<evidence type="ECO:0000256" key="2">
    <source>
        <dbReference type="ARBA" id="ARBA00022649"/>
    </source>
</evidence>
<dbReference type="AlphaFoldDB" id="A0A2U1JY91"/>
<dbReference type="GO" id="GO:0000166">
    <property type="term" value="F:nucleotide binding"/>
    <property type="evidence" value="ECO:0007669"/>
    <property type="project" value="UniProtKB-KW"/>
</dbReference>
<dbReference type="OrthoDB" id="9810538at2"/>
<keyword evidence="1" id="KW-0597">Phosphoprotein</keyword>
<dbReference type="RefSeq" id="WP_116555206.1">
    <property type="nucleotide sequence ID" value="NZ_QCZG01000026.1"/>
</dbReference>
<dbReference type="Gene3D" id="1.20.120.580">
    <property type="entry name" value="bsu32300-like"/>
    <property type="match status" value="1"/>
</dbReference>
<gene>
    <name evidence="7" type="ORF">DCC39_12315</name>
</gene>
<comment type="similarity">
    <text evidence="6">Belongs to the HepT RNase toxin family.</text>
</comment>
<keyword evidence="8" id="KW-1185">Reference proteome</keyword>
<dbReference type="GO" id="GO:0016787">
    <property type="term" value="F:hydrolase activity"/>
    <property type="evidence" value="ECO:0007669"/>
    <property type="project" value="UniProtKB-KW"/>
</dbReference>
<evidence type="ECO:0000313" key="8">
    <source>
        <dbReference type="Proteomes" id="UP000245998"/>
    </source>
</evidence>
<name>A0A2U1JY91_9BACI</name>
<dbReference type="EMBL" id="QCZG01000026">
    <property type="protein sequence ID" value="PWA09743.1"/>
    <property type="molecule type" value="Genomic_DNA"/>
</dbReference>
<keyword evidence="3" id="KW-0540">Nuclease</keyword>
<accession>A0A2U1JY91</accession>
<sequence>MQREPRVFLEDMLNAAKKIQKYSRGLSYDDSISNDLVSDAVIKNILVIGEAAKNIPEEIRIACPQIEWRKMAGMRDMVIHAYFSINYRIVWDVVQNKIPVLEQHVKQLLKNL</sequence>
<dbReference type="PANTHER" id="PTHR34139:SF1">
    <property type="entry name" value="RNASE MJ1380-RELATED"/>
    <property type="match status" value="1"/>
</dbReference>
<evidence type="ECO:0000256" key="4">
    <source>
        <dbReference type="ARBA" id="ARBA00022741"/>
    </source>
</evidence>
<reference evidence="7 8" key="1">
    <citation type="submission" date="2018-04" db="EMBL/GenBank/DDBJ databases">
        <title>Camelliibacillus theae gen. nov., sp. nov., isolated from Pu'er tea.</title>
        <authorList>
            <person name="Niu L."/>
        </authorList>
    </citation>
    <scope>NUCLEOTIDE SEQUENCE [LARGE SCALE GENOMIC DNA]</scope>
    <source>
        <strain evidence="7 8">T8</strain>
    </source>
</reference>
<keyword evidence="2" id="KW-1277">Toxin-antitoxin system</keyword>
<evidence type="ECO:0000313" key="7">
    <source>
        <dbReference type="EMBL" id="PWA09743.1"/>
    </source>
</evidence>
<keyword evidence="4" id="KW-0547">Nucleotide-binding</keyword>
<comment type="caution">
    <text evidence="7">The sequence shown here is derived from an EMBL/GenBank/DDBJ whole genome shotgun (WGS) entry which is preliminary data.</text>
</comment>
<evidence type="ECO:0000256" key="5">
    <source>
        <dbReference type="ARBA" id="ARBA00022801"/>
    </source>
</evidence>
<protein>
    <submittedName>
        <fullName evidence="7">DUF86 domain-containing protein</fullName>
    </submittedName>
</protein>
<proteinExistence type="inferred from homology"/>
<dbReference type="InterPro" id="IPR051813">
    <property type="entry name" value="HepT_RNase_toxin"/>
</dbReference>
<evidence type="ECO:0000256" key="3">
    <source>
        <dbReference type="ARBA" id="ARBA00022722"/>
    </source>
</evidence>
<organism evidence="7 8">
    <name type="scientific">Pueribacillus theae</name>
    <dbReference type="NCBI Taxonomy" id="2171751"/>
    <lineage>
        <taxon>Bacteria</taxon>
        <taxon>Bacillati</taxon>
        <taxon>Bacillota</taxon>
        <taxon>Bacilli</taxon>
        <taxon>Bacillales</taxon>
        <taxon>Bacillaceae</taxon>
        <taxon>Pueribacillus</taxon>
    </lineage>
</organism>
<dbReference type="Proteomes" id="UP000245998">
    <property type="component" value="Unassembled WGS sequence"/>
</dbReference>
<dbReference type="PANTHER" id="PTHR34139">
    <property type="entry name" value="UPF0331 PROTEIN MJ0127"/>
    <property type="match status" value="1"/>
</dbReference>
<dbReference type="Pfam" id="PF01934">
    <property type="entry name" value="HepT-like"/>
    <property type="match status" value="1"/>
</dbReference>
<dbReference type="GO" id="GO:0004540">
    <property type="term" value="F:RNA nuclease activity"/>
    <property type="evidence" value="ECO:0007669"/>
    <property type="project" value="InterPro"/>
</dbReference>
<dbReference type="InterPro" id="IPR037038">
    <property type="entry name" value="HepT-like_sf"/>
</dbReference>
<dbReference type="InterPro" id="IPR008201">
    <property type="entry name" value="HepT-like"/>
</dbReference>
<keyword evidence="5" id="KW-0378">Hydrolase</keyword>